<dbReference type="PANTHER" id="PTHR43386">
    <property type="entry name" value="OLIGOPEPTIDE TRANSPORT SYSTEM PERMEASE PROTEIN APPC"/>
    <property type="match status" value="1"/>
</dbReference>
<dbReference type="Gene3D" id="1.10.3720.10">
    <property type="entry name" value="MetI-like"/>
    <property type="match status" value="1"/>
</dbReference>
<feature type="domain" description="ABC transmembrane type-1" evidence="8">
    <location>
        <begin position="75"/>
        <end position="264"/>
    </location>
</feature>
<keyword evidence="4 7" id="KW-0812">Transmembrane</keyword>
<dbReference type="Pfam" id="PF00528">
    <property type="entry name" value="BPD_transp_1"/>
    <property type="match status" value="1"/>
</dbReference>
<gene>
    <name evidence="9" type="ORF">GNZ21_10115</name>
</gene>
<evidence type="ECO:0000256" key="5">
    <source>
        <dbReference type="ARBA" id="ARBA00022989"/>
    </source>
</evidence>
<dbReference type="EMBL" id="WRPM01000071">
    <property type="protein sequence ID" value="MVT26708.1"/>
    <property type="molecule type" value="Genomic_DNA"/>
</dbReference>
<feature type="transmembrane region" description="Helical" evidence="7">
    <location>
        <begin position="79"/>
        <end position="103"/>
    </location>
</feature>
<dbReference type="AlphaFoldDB" id="A0A7K1UJN9"/>
<feature type="transmembrane region" description="Helical" evidence="7">
    <location>
        <begin position="243"/>
        <end position="263"/>
    </location>
</feature>
<feature type="transmembrane region" description="Helical" evidence="7">
    <location>
        <begin position="12"/>
        <end position="31"/>
    </location>
</feature>
<sequence>MKFISALKRWRPLQLSGLLMVLLVVGFSLLYPLSPGYDPYTQNLSSILQSPGSSGHWLGTDSLGRDVASRLALGGRTTLSIALAVILANMVIGIIIGMVAGYFGGRTDNVLMGLTDVQLALPVMLVLIAFSAVYGPSVTLMIVVLSVTYWVGYARVARSVALSLAGRDFVLAPKIQGAGPLWIMRRHIAPNVFTQVLIVATTDLGAIIILIASFDFLGLGIQAPTPSWGSMISDGQGYLRQQPALVMIPGVAMFLIIAGTNLISQRFTEEGAGAPARRKVAA</sequence>
<name>A0A7K1UJN9_9MICC</name>
<keyword evidence="6 7" id="KW-0472">Membrane</keyword>
<dbReference type="RefSeq" id="WP_157323936.1">
    <property type="nucleotide sequence ID" value="NZ_BMFX01000001.1"/>
</dbReference>
<evidence type="ECO:0000256" key="6">
    <source>
        <dbReference type="ARBA" id="ARBA00023136"/>
    </source>
</evidence>
<dbReference type="Proteomes" id="UP000460157">
    <property type="component" value="Unassembled WGS sequence"/>
</dbReference>
<evidence type="ECO:0000256" key="2">
    <source>
        <dbReference type="ARBA" id="ARBA00022448"/>
    </source>
</evidence>
<dbReference type="PANTHER" id="PTHR43386:SF1">
    <property type="entry name" value="D,D-DIPEPTIDE TRANSPORT SYSTEM PERMEASE PROTEIN DDPC-RELATED"/>
    <property type="match status" value="1"/>
</dbReference>
<dbReference type="PROSITE" id="PS50928">
    <property type="entry name" value="ABC_TM1"/>
    <property type="match status" value="1"/>
</dbReference>
<dbReference type="GO" id="GO:0055085">
    <property type="term" value="P:transmembrane transport"/>
    <property type="evidence" value="ECO:0007669"/>
    <property type="project" value="InterPro"/>
</dbReference>
<keyword evidence="5 7" id="KW-1133">Transmembrane helix</keyword>
<keyword evidence="2 7" id="KW-0813">Transport</keyword>
<keyword evidence="3" id="KW-1003">Cell membrane</keyword>
<feature type="transmembrane region" description="Helical" evidence="7">
    <location>
        <begin position="138"/>
        <end position="157"/>
    </location>
</feature>
<evidence type="ECO:0000256" key="4">
    <source>
        <dbReference type="ARBA" id="ARBA00022692"/>
    </source>
</evidence>
<keyword evidence="10" id="KW-1185">Reference proteome</keyword>
<accession>A0A7K1UJN9</accession>
<dbReference type="OrthoDB" id="9812701at2"/>
<dbReference type="InterPro" id="IPR000515">
    <property type="entry name" value="MetI-like"/>
</dbReference>
<evidence type="ECO:0000256" key="3">
    <source>
        <dbReference type="ARBA" id="ARBA00022475"/>
    </source>
</evidence>
<protein>
    <submittedName>
        <fullName evidence="9">ABC transporter permease subunit</fullName>
    </submittedName>
</protein>
<dbReference type="InterPro" id="IPR035906">
    <property type="entry name" value="MetI-like_sf"/>
</dbReference>
<dbReference type="SUPFAM" id="SSF161098">
    <property type="entry name" value="MetI-like"/>
    <property type="match status" value="1"/>
</dbReference>
<comment type="caution">
    <text evidence="9">The sequence shown here is derived from an EMBL/GenBank/DDBJ whole genome shotgun (WGS) entry which is preliminary data.</text>
</comment>
<reference evidence="9 10" key="1">
    <citation type="submission" date="2019-12" db="EMBL/GenBank/DDBJ databases">
        <title>Nesterenkonia muleiensis sp. nov., a novel actinobacterium isolated from sap of Populus euphratica.</title>
        <authorList>
            <person name="Wang R."/>
        </authorList>
    </citation>
    <scope>NUCLEOTIDE SEQUENCE [LARGE SCALE GENOMIC DNA]</scope>
    <source>
        <strain evidence="9 10">F10</strain>
    </source>
</reference>
<feature type="transmembrane region" description="Helical" evidence="7">
    <location>
        <begin position="110"/>
        <end position="132"/>
    </location>
</feature>
<organism evidence="9 10">
    <name type="scientific">Nesterenkonia alkaliphila</name>
    <dbReference type="NCBI Taxonomy" id="1463631"/>
    <lineage>
        <taxon>Bacteria</taxon>
        <taxon>Bacillati</taxon>
        <taxon>Actinomycetota</taxon>
        <taxon>Actinomycetes</taxon>
        <taxon>Micrococcales</taxon>
        <taxon>Micrococcaceae</taxon>
        <taxon>Nesterenkonia</taxon>
    </lineage>
</organism>
<dbReference type="CDD" id="cd06261">
    <property type="entry name" value="TM_PBP2"/>
    <property type="match status" value="1"/>
</dbReference>
<evidence type="ECO:0000256" key="1">
    <source>
        <dbReference type="ARBA" id="ARBA00004651"/>
    </source>
</evidence>
<evidence type="ECO:0000256" key="7">
    <source>
        <dbReference type="RuleBase" id="RU363032"/>
    </source>
</evidence>
<proteinExistence type="inferred from homology"/>
<feature type="transmembrane region" description="Helical" evidence="7">
    <location>
        <begin position="192"/>
        <end position="223"/>
    </location>
</feature>
<dbReference type="GO" id="GO:0005886">
    <property type="term" value="C:plasma membrane"/>
    <property type="evidence" value="ECO:0007669"/>
    <property type="project" value="UniProtKB-SubCell"/>
</dbReference>
<evidence type="ECO:0000313" key="9">
    <source>
        <dbReference type="EMBL" id="MVT26708.1"/>
    </source>
</evidence>
<evidence type="ECO:0000259" key="8">
    <source>
        <dbReference type="PROSITE" id="PS50928"/>
    </source>
</evidence>
<evidence type="ECO:0000313" key="10">
    <source>
        <dbReference type="Proteomes" id="UP000460157"/>
    </source>
</evidence>
<comment type="similarity">
    <text evidence="7">Belongs to the binding-protein-dependent transport system permease family.</text>
</comment>
<dbReference type="InterPro" id="IPR050366">
    <property type="entry name" value="BP-dependent_transpt_permease"/>
</dbReference>
<comment type="subcellular location">
    <subcellularLocation>
        <location evidence="1 7">Cell membrane</location>
        <topology evidence="1 7">Multi-pass membrane protein</topology>
    </subcellularLocation>
</comment>